<name>A0A812YII1_SYMPI</name>
<sequence>METSEIEDMIINCVALGFILQIDELMMGIMPPECGKMLESLKGYAKENRPQVHLPEEEEVRRHIRARNWHCWTPGLWAALIPRRLLGMLAVTSFFVAKYYVEHC</sequence>
<accession>A0A812YII1</accession>
<organism evidence="1 2">
    <name type="scientific">Symbiodinium pilosum</name>
    <name type="common">Dinoflagellate</name>
    <dbReference type="NCBI Taxonomy" id="2952"/>
    <lineage>
        <taxon>Eukaryota</taxon>
        <taxon>Sar</taxon>
        <taxon>Alveolata</taxon>
        <taxon>Dinophyceae</taxon>
        <taxon>Suessiales</taxon>
        <taxon>Symbiodiniaceae</taxon>
        <taxon>Symbiodinium</taxon>
    </lineage>
</organism>
<feature type="non-terminal residue" evidence="1">
    <location>
        <position position="104"/>
    </location>
</feature>
<comment type="caution">
    <text evidence="1">The sequence shown here is derived from an EMBL/GenBank/DDBJ whole genome shotgun (WGS) entry which is preliminary data.</text>
</comment>
<dbReference type="EMBL" id="CAJNIZ010048183">
    <property type="protein sequence ID" value="CAE7783957.1"/>
    <property type="molecule type" value="Genomic_DNA"/>
</dbReference>
<evidence type="ECO:0000313" key="1">
    <source>
        <dbReference type="EMBL" id="CAE7783957.1"/>
    </source>
</evidence>
<dbReference type="Proteomes" id="UP000649617">
    <property type="component" value="Unassembled WGS sequence"/>
</dbReference>
<gene>
    <name evidence="1" type="primary">PEPM</name>
    <name evidence="1" type="ORF">SPIL2461_LOCUS23345</name>
</gene>
<protein>
    <submittedName>
        <fullName evidence="1">PEPM protein</fullName>
    </submittedName>
</protein>
<proteinExistence type="predicted"/>
<keyword evidence="2" id="KW-1185">Reference proteome</keyword>
<dbReference type="AlphaFoldDB" id="A0A812YII1"/>
<evidence type="ECO:0000313" key="2">
    <source>
        <dbReference type="Proteomes" id="UP000649617"/>
    </source>
</evidence>
<reference evidence="1" key="1">
    <citation type="submission" date="2021-02" db="EMBL/GenBank/DDBJ databases">
        <authorList>
            <person name="Dougan E. K."/>
            <person name="Rhodes N."/>
            <person name="Thang M."/>
            <person name="Chan C."/>
        </authorList>
    </citation>
    <scope>NUCLEOTIDE SEQUENCE</scope>
</reference>
<dbReference type="OrthoDB" id="408544at2759"/>